<dbReference type="RefSeq" id="WP_374218705.1">
    <property type="nucleotide sequence ID" value="NZ_JAXOVW010000051.1"/>
</dbReference>
<comment type="caution">
    <text evidence="1">The sequence shown here is derived from an EMBL/GenBank/DDBJ whole genome shotgun (WGS) entry which is preliminary data.</text>
</comment>
<accession>A0ABU5K0F0</accession>
<dbReference type="Proteomes" id="UP001291930">
    <property type="component" value="Unassembled WGS sequence"/>
</dbReference>
<gene>
    <name evidence="1" type="ORF">U2I54_19380</name>
</gene>
<keyword evidence="2" id="KW-1185">Reference proteome</keyword>
<sequence>MKYEAIYTVEVSVGSELVAKHDIKAHGIEEVIRELSKKYSDRDENLVDNMER</sequence>
<evidence type="ECO:0000313" key="2">
    <source>
        <dbReference type="Proteomes" id="UP001291930"/>
    </source>
</evidence>
<reference evidence="2" key="1">
    <citation type="submission" date="2023-11" db="EMBL/GenBank/DDBJ databases">
        <title>Genome Sequence of Bacillus pseudomycoides stain BUPM19.</title>
        <authorList>
            <person name="Farhat A."/>
        </authorList>
    </citation>
    <scope>NUCLEOTIDE SEQUENCE [LARGE SCALE GENOMIC DNA]</scope>
    <source>
        <strain evidence="2">BUPM19</strain>
    </source>
</reference>
<evidence type="ECO:0000313" key="1">
    <source>
        <dbReference type="EMBL" id="MDZ5609163.1"/>
    </source>
</evidence>
<organism evidence="1 2">
    <name type="scientific">Bacillus bingmayongensis</name>
    <dbReference type="NCBI Taxonomy" id="1150157"/>
    <lineage>
        <taxon>Bacteria</taxon>
        <taxon>Bacillati</taxon>
        <taxon>Bacillota</taxon>
        <taxon>Bacilli</taxon>
        <taxon>Bacillales</taxon>
        <taxon>Bacillaceae</taxon>
        <taxon>Bacillus</taxon>
    </lineage>
</organism>
<name>A0ABU5K0F0_9BACI</name>
<dbReference type="EMBL" id="JAXOVW010000051">
    <property type="protein sequence ID" value="MDZ5609163.1"/>
    <property type="molecule type" value="Genomic_DNA"/>
</dbReference>
<protein>
    <submittedName>
        <fullName evidence="1">Uncharacterized protein</fullName>
    </submittedName>
</protein>
<proteinExistence type="predicted"/>